<proteinExistence type="predicted"/>
<sequence length="153" mass="17666">MKTLNQWFEEYGVSHKNITNKKIHYICVPLIFFSVVGLFMSIPNQSLLALAAIHPLFANWAFIVILFVLFFYYRLSFTMGLKMTLFTTFCLIGNYLIDQKVPLLWFSVAVFAIGWIGQFYGHKIEGQKPSFIKDLQFLLIGPAWVIDSVLKIS</sequence>
<keyword evidence="1" id="KW-1133">Transmembrane helix</keyword>
<evidence type="ECO:0000313" key="3">
    <source>
        <dbReference type="Proteomes" id="UP001568894"/>
    </source>
</evidence>
<gene>
    <name evidence="2" type="ORF">QO192_03575</name>
</gene>
<protein>
    <submittedName>
        <fullName evidence="2">DUF962 domain-containing protein</fullName>
    </submittedName>
</protein>
<dbReference type="Proteomes" id="UP001568894">
    <property type="component" value="Unassembled WGS sequence"/>
</dbReference>
<dbReference type="PANTHER" id="PTHR28026:SF9">
    <property type="entry name" value="2-HYDROXY-PALMITIC ACID DIOXYGENASE MPO1"/>
    <property type="match status" value="1"/>
</dbReference>
<dbReference type="PANTHER" id="PTHR28026">
    <property type="entry name" value="DUF962 DOMAIN PROTEIN (AFU_ORTHOLOGUE AFUA_8G05310)"/>
    <property type="match status" value="1"/>
</dbReference>
<keyword evidence="1" id="KW-0812">Transmembrane</keyword>
<keyword evidence="3" id="KW-1185">Reference proteome</keyword>
<name>A0ABV4K9N8_9FLAO</name>
<evidence type="ECO:0000256" key="1">
    <source>
        <dbReference type="SAM" id="Phobius"/>
    </source>
</evidence>
<feature type="transmembrane region" description="Helical" evidence="1">
    <location>
        <begin position="79"/>
        <end position="97"/>
    </location>
</feature>
<dbReference type="EMBL" id="JASMRN010000002">
    <property type="protein sequence ID" value="MEZ7514359.1"/>
    <property type="molecule type" value="Genomic_DNA"/>
</dbReference>
<feature type="transmembrane region" description="Helical" evidence="1">
    <location>
        <begin position="103"/>
        <end position="121"/>
    </location>
</feature>
<accession>A0ABV4K9N8</accession>
<dbReference type="InterPro" id="IPR009305">
    <property type="entry name" value="Mpo1-like"/>
</dbReference>
<keyword evidence="1" id="KW-0472">Membrane</keyword>
<dbReference type="RefSeq" id="WP_371568052.1">
    <property type="nucleotide sequence ID" value="NZ_JASMRN010000002.1"/>
</dbReference>
<organism evidence="2 3">
    <name type="scientific">Flavobacterium frigidarium</name>
    <dbReference type="NCBI Taxonomy" id="99286"/>
    <lineage>
        <taxon>Bacteria</taxon>
        <taxon>Pseudomonadati</taxon>
        <taxon>Bacteroidota</taxon>
        <taxon>Flavobacteriia</taxon>
        <taxon>Flavobacteriales</taxon>
        <taxon>Flavobacteriaceae</taxon>
        <taxon>Flavobacterium</taxon>
    </lineage>
</organism>
<evidence type="ECO:0000313" key="2">
    <source>
        <dbReference type="EMBL" id="MEZ7514359.1"/>
    </source>
</evidence>
<dbReference type="Pfam" id="PF06127">
    <property type="entry name" value="Mpo1-like"/>
    <property type="match status" value="1"/>
</dbReference>
<feature type="transmembrane region" description="Helical" evidence="1">
    <location>
        <begin position="48"/>
        <end position="72"/>
    </location>
</feature>
<reference evidence="2 3" key="1">
    <citation type="submission" date="2023-05" db="EMBL/GenBank/DDBJ databases">
        <title>Adaptations of aquatic viruses from atmosphere-close ecosystems of the Central Arctic Ocean.</title>
        <authorList>
            <person name="Rahlff J."/>
            <person name="Holmfeldt K."/>
        </authorList>
    </citation>
    <scope>NUCLEOTIDE SEQUENCE [LARGE SCALE GENOMIC DNA]</scope>
    <source>
        <strain evidence="2 3">Arc14</strain>
    </source>
</reference>
<feature type="transmembrane region" description="Helical" evidence="1">
    <location>
        <begin position="23"/>
        <end position="42"/>
    </location>
</feature>
<comment type="caution">
    <text evidence="2">The sequence shown here is derived from an EMBL/GenBank/DDBJ whole genome shotgun (WGS) entry which is preliminary data.</text>
</comment>